<dbReference type="OrthoDB" id="9983318at2759"/>
<dbReference type="Proteomes" id="UP000663879">
    <property type="component" value="Unassembled WGS sequence"/>
</dbReference>
<keyword evidence="8" id="KW-1185">Reference proteome</keyword>
<dbReference type="PANTHER" id="PTHR46641:SF2">
    <property type="entry name" value="FMRFAMIDE RECEPTOR"/>
    <property type="match status" value="1"/>
</dbReference>
<feature type="transmembrane region" description="Helical" evidence="5">
    <location>
        <begin position="175"/>
        <end position="194"/>
    </location>
</feature>
<name>A0A813WEX2_9BILA</name>
<dbReference type="InterPro" id="IPR052954">
    <property type="entry name" value="GPCR-Ligand_Int"/>
</dbReference>
<feature type="transmembrane region" description="Helical" evidence="5">
    <location>
        <begin position="7"/>
        <end position="29"/>
    </location>
</feature>
<dbReference type="InterPro" id="IPR017452">
    <property type="entry name" value="GPCR_Rhodpsn_7TM"/>
</dbReference>
<evidence type="ECO:0000256" key="2">
    <source>
        <dbReference type="ARBA" id="ARBA00022692"/>
    </source>
</evidence>
<dbReference type="GO" id="GO:0004930">
    <property type="term" value="F:G protein-coupled receptor activity"/>
    <property type="evidence" value="ECO:0007669"/>
    <property type="project" value="InterPro"/>
</dbReference>
<comment type="caution">
    <text evidence="7">The sequence shown here is derived from an EMBL/GenBank/DDBJ whole genome shotgun (WGS) entry which is preliminary data.</text>
</comment>
<dbReference type="Pfam" id="PF00001">
    <property type="entry name" value="7tm_1"/>
    <property type="match status" value="1"/>
</dbReference>
<feature type="transmembrane region" description="Helical" evidence="5">
    <location>
        <begin position="133"/>
        <end position="154"/>
    </location>
</feature>
<evidence type="ECO:0000256" key="3">
    <source>
        <dbReference type="ARBA" id="ARBA00022989"/>
    </source>
</evidence>
<keyword evidence="2 5" id="KW-0812">Transmembrane</keyword>
<organism evidence="7 8">
    <name type="scientific">Brachionus calyciflorus</name>
    <dbReference type="NCBI Taxonomy" id="104777"/>
    <lineage>
        <taxon>Eukaryota</taxon>
        <taxon>Metazoa</taxon>
        <taxon>Spiralia</taxon>
        <taxon>Gnathifera</taxon>
        <taxon>Rotifera</taxon>
        <taxon>Eurotatoria</taxon>
        <taxon>Monogononta</taxon>
        <taxon>Pseudotrocha</taxon>
        <taxon>Ploima</taxon>
        <taxon>Brachionidae</taxon>
        <taxon>Brachionus</taxon>
    </lineage>
</organism>
<evidence type="ECO:0000313" key="7">
    <source>
        <dbReference type="EMBL" id="CAF0854950.1"/>
    </source>
</evidence>
<gene>
    <name evidence="7" type="ORF">OXX778_LOCUS9148</name>
</gene>
<keyword evidence="4 5" id="KW-0472">Membrane</keyword>
<dbReference type="InterPro" id="IPR000276">
    <property type="entry name" value="GPCR_Rhodpsn"/>
</dbReference>
<dbReference type="AlphaFoldDB" id="A0A813WEX2"/>
<evidence type="ECO:0000256" key="1">
    <source>
        <dbReference type="ARBA" id="ARBA00004370"/>
    </source>
</evidence>
<feature type="transmembrane region" description="Helical" evidence="5">
    <location>
        <begin position="200"/>
        <end position="222"/>
    </location>
</feature>
<dbReference type="PANTHER" id="PTHR46641">
    <property type="entry name" value="FMRFAMIDE RECEPTOR-RELATED"/>
    <property type="match status" value="1"/>
</dbReference>
<reference evidence="7" key="1">
    <citation type="submission" date="2021-02" db="EMBL/GenBank/DDBJ databases">
        <authorList>
            <person name="Nowell W R."/>
        </authorList>
    </citation>
    <scope>NUCLEOTIDE SEQUENCE</scope>
    <source>
        <strain evidence="7">Ploen Becks lab</strain>
    </source>
</reference>
<evidence type="ECO:0000313" key="8">
    <source>
        <dbReference type="Proteomes" id="UP000663879"/>
    </source>
</evidence>
<feature type="domain" description="G-protein coupled receptors family 1 profile" evidence="6">
    <location>
        <begin position="1"/>
        <end position="238"/>
    </location>
</feature>
<keyword evidence="3 5" id="KW-1133">Transmembrane helix</keyword>
<comment type="subcellular location">
    <subcellularLocation>
        <location evidence="1">Membrane</location>
    </subcellularLocation>
</comment>
<dbReference type="SUPFAM" id="SSF81321">
    <property type="entry name" value="Family A G protein-coupled receptor-like"/>
    <property type="match status" value="1"/>
</dbReference>
<sequence>MGFFFRIIAFMDSIVLVNLFLSFFTQSIGIDIVLTSEFSCIFFNFFLRVSFQASSWLNVFVTKDRLISIKYAYKRFEFNKNKKILSIIMFSALILIVTINVPNFFMYNLQYSYNNQSLTFCTSSTAIYYAKEAIHILSRTVCPFLIMLVANINLIMALRKSKLKFKRDKSMKREYYFASSLIIMNSMFLALLIPLELSKILATLLSSQLTIFTGVITIIYYVTTYISAFNHFSSFFINLKFNKIFYKEVCRCINEIKELFGIKTSIATFDNTTQGFSVTIDKKKVFTIAKSNDS</sequence>
<evidence type="ECO:0000256" key="4">
    <source>
        <dbReference type="ARBA" id="ARBA00023136"/>
    </source>
</evidence>
<dbReference type="PROSITE" id="PS50262">
    <property type="entry name" value="G_PROTEIN_RECEP_F1_2"/>
    <property type="match status" value="1"/>
</dbReference>
<dbReference type="GO" id="GO:0016020">
    <property type="term" value="C:membrane"/>
    <property type="evidence" value="ECO:0007669"/>
    <property type="project" value="UniProtKB-SubCell"/>
</dbReference>
<evidence type="ECO:0000259" key="6">
    <source>
        <dbReference type="PROSITE" id="PS50262"/>
    </source>
</evidence>
<dbReference type="EMBL" id="CAJNOC010001324">
    <property type="protein sequence ID" value="CAF0854950.1"/>
    <property type="molecule type" value="Genomic_DNA"/>
</dbReference>
<accession>A0A813WEX2</accession>
<evidence type="ECO:0000256" key="5">
    <source>
        <dbReference type="SAM" id="Phobius"/>
    </source>
</evidence>
<dbReference type="Gene3D" id="1.20.1070.10">
    <property type="entry name" value="Rhodopsin 7-helix transmembrane proteins"/>
    <property type="match status" value="1"/>
</dbReference>
<feature type="transmembrane region" description="Helical" evidence="5">
    <location>
        <begin position="84"/>
        <end position="105"/>
    </location>
</feature>
<proteinExistence type="predicted"/>
<protein>
    <recommendedName>
        <fullName evidence="6">G-protein coupled receptors family 1 profile domain-containing protein</fullName>
    </recommendedName>
</protein>